<sequence>MTNKLLFTVTLLGLLLCHSVNAQQNKTTSEVSIKAGKQQAMLKTNIGIFEQNVEIIHGNRKINADRLEVHRREELGDNKQLLVATGNPARFIEKQLDGTELTASALEIRYDVANRTLVIKGNASINQSGQIIQAQSITYDMDKQLISAERGEQDNARVHTILVPEKKSKKPDQGK</sequence>
<evidence type="ECO:0000256" key="4">
    <source>
        <dbReference type="SAM" id="SignalP"/>
    </source>
</evidence>
<dbReference type="STRING" id="1859457.BET10_03860"/>
<dbReference type="Pfam" id="PF03968">
    <property type="entry name" value="LptD_N"/>
    <property type="match status" value="1"/>
</dbReference>
<proteinExistence type="predicted"/>
<keyword evidence="2 4" id="KW-0732">Signal</keyword>
<reference evidence="6 7" key="1">
    <citation type="submission" date="2016-09" db="EMBL/GenBank/DDBJ databases">
        <title>Pseudoalteromonas amylolytica sp. nov., isolated from the surface seawater.</title>
        <authorList>
            <person name="Wu Y.-H."/>
            <person name="Cheng H."/>
            <person name="Jin X.-B."/>
            <person name="Wang C.-S."/>
            <person name="Xu X.-W."/>
        </authorList>
    </citation>
    <scope>NUCLEOTIDE SEQUENCE [LARGE SCALE GENOMIC DNA]</scope>
    <source>
        <strain evidence="6 7">JW1</strain>
    </source>
</reference>
<accession>A0A1S1N1X8</accession>
<evidence type="ECO:0000259" key="5">
    <source>
        <dbReference type="Pfam" id="PF03968"/>
    </source>
</evidence>
<keyword evidence="3" id="KW-0574">Periplasm</keyword>
<dbReference type="Proteomes" id="UP000179786">
    <property type="component" value="Unassembled WGS sequence"/>
</dbReference>
<dbReference type="Gene3D" id="2.60.450.10">
    <property type="entry name" value="Lipopolysaccharide (LPS) transport protein A like domain"/>
    <property type="match status" value="1"/>
</dbReference>
<dbReference type="GO" id="GO:0015920">
    <property type="term" value="P:lipopolysaccharide transport"/>
    <property type="evidence" value="ECO:0007669"/>
    <property type="project" value="InterPro"/>
</dbReference>
<keyword evidence="1" id="KW-0813">Transport</keyword>
<feature type="chain" id="PRO_5010203833" evidence="4">
    <location>
        <begin position="23"/>
        <end position="175"/>
    </location>
</feature>
<dbReference type="GO" id="GO:0017089">
    <property type="term" value="F:glycolipid transfer activity"/>
    <property type="evidence" value="ECO:0007669"/>
    <property type="project" value="TreeGrafter"/>
</dbReference>
<dbReference type="PANTHER" id="PTHR36504">
    <property type="entry name" value="LIPOPOLYSACCHARIDE EXPORT SYSTEM PROTEIN LPTA"/>
    <property type="match status" value="1"/>
</dbReference>
<dbReference type="InterPro" id="IPR014340">
    <property type="entry name" value="LptA"/>
</dbReference>
<dbReference type="GO" id="GO:0030288">
    <property type="term" value="C:outer membrane-bounded periplasmic space"/>
    <property type="evidence" value="ECO:0007669"/>
    <property type="project" value="TreeGrafter"/>
</dbReference>
<evidence type="ECO:0000256" key="3">
    <source>
        <dbReference type="ARBA" id="ARBA00022764"/>
    </source>
</evidence>
<name>A0A1S1N1X8_9GAMM</name>
<organism evidence="6 7">
    <name type="scientific">Pseudoalteromonas amylolytica</name>
    <dbReference type="NCBI Taxonomy" id="1859457"/>
    <lineage>
        <taxon>Bacteria</taxon>
        <taxon>Pseudomonadati</taxon>
        <taxon>Pseudomonadota</taxon>
        <taxon>Gammaproteobacteria</taxon>
        <taxon>Alteromonadales</taxon>
        <taxon>Pseudoalteromonadaceae</taxon>
        <taxon>Pseudoalteromonas</taxon>
    </lineage>
</organism>
<dbReference type="OrthoDB" id="5599500at2"/>
<comment type="caution">
    <text evidence="6">The sequence shown here is derived from an EMBL/GenBank/DDBJ whole genome shotgun (WGS) entry which is preliminary data.</text>
</comment>
<gene>
    <name evidence="6" type="ORF">BET10_03860</name>
</gene>
<evidence type="ECO:0000256" key="2">
    <source>
        <dbReference type="ARBA" id="ARBA00022729"/>
    </source>
</evidence>
<dbReference type="EMBL" id="MKJU01000006">
    <property type="protein sequence ID" value="OHU92604.1"/>
    <property type="molecule type" value="Genomic_DNA"/>
</dbReference>
<dbReference type="GO" id="GO:0009279">
    <property type="term" value="C:cell outer membrane"/>
    <property type="evidence" value="ECO:0007669"/>
    <property type="project" value="TreeGrafter"/>
</dbReference>
<dbReference type="InterPro" id="IPR005653">
    <property type="entry name" value="OstA-like_N"/>
</dbReference>
<dbReference type="GO" id="GO:0001530">
    <property type="term" value="F:lipopolysaccharide binding"/>
    <property type="evidence" value="ECO:0007669"/>
    <property type="project" value="InterPro"/>
</dbReference>
<dbReference type="NCBIfam" id="TIGR03002">
    <property type="entry name" value="outer_YhbN_LptA"/>
    <property type="match status" value="1"/>
</dbReference>
<evidence type="ECO:0000313" key="6">
    <source>
        <dbReference type="EMBL" id="OHU92604.1"/>
    </source>
</evidence>
<evidence type="ECO:0000256" key="1">
    <source>
        <dbReference type="ARBA" id="ARBA00022448"/>
    </source>
</evidence>
<feature type="signal peptide" evidence="4">
    <location>
        <begin position="1"/>
        <end position="22"/>
    </location>
</feature>
<keyword evidence="7" id="KW-1185">Reference proteome</keyword>
<dbReference type="RefSeq" id="WP_070983163.1">
    <property type="nucleotide sequence ID" value="NZ_MKJU01000006.1"/>
</dbReference>
<evidence type="ECO:0000313" key="7">
    <source>
        <dbReference type="Proteomes" id="UP000179786"/>
    </source>
</evidence>
<feature type="domain" description="Organic solvent tolerance-like N-terminal" evidence="5">
    <location>
        <begin position="33"/>
        <end position="144"/>
    </location>
</feature>
<dbReference type="PANTHER" id="PTHR36504:SF1">
    <property type="entry name" value="LIPOPOLYSACCHARIDE EXPORT SYSTEM PROTEIN LPTA"/>
    <property type="match status" value="1"/>
</dbReference>
<dbReference type="AlphaFoldDB" id="A0A1S1N1X8"/>
<protein>
    <submittedName>
        <fullName evidence="6">Lipopolysaccharide transport periplasmic protein LptA</fullName>
    </submittedName>
</protein>
<dbReference type="InterPro" id="IPR052037">
    <property type="entry name" value="LPS_export_LptA"/>
</dbReference>